<gene>
    <name evidence="2" type="ORF">GAO09_26130</name>
</gene>
<protein>
    <submittedName>
        <fullName evidence="2">ImmA/IrrE family metallo-endopeptidase</fullName>
    </submittedName>
</protein>
<name>A0A6A8AI39_9HYPH</name>
<accession>A0A6A8AI39</accession>
<evidence type="ECO:0000313" key="2">
    <source>
        <dbReference type="EMBL" id="MQY49518.1"/>
    </source>
</evidence>
<evidence type="ECO:0000313" key="3">
    <source>
        <dbReference type="Proteomes" id="UP000435138"/>
    </source>
</evidence>
<reference evidence="2 3" key="1">
    <citation type="submission" date="2019-11" db="EMBL/GenBank/DDBJ databases">
        <title>Genome analysis of Rhizobacterium cereale a novel genus and species isolated from maize roots in North Spain.</title>
        <authorList>
            <person name="Menendez E."/>
            <person name="Flores-Felix J.D."/>
            <person name="Ramirez-Bahena M.-H."/>
            <person name="Igual J.M."/>
            <person name="Garcia-Fraile P."/>
            <person name="Peix A."/>
            <person name="Velazquez E."/>
        </authorList>
    </citation>
    <scope>NUCLEOTIDE SEQUENCE [LARGE SCALE GENOMIC DNA]</scope>
    <source>
        <strain evidence="2 3">RZME27</strain>
    </source>
</reference>
<dbReference type="Gene3D" id="1.10.10.2910">
    <property type="match status" value="1"/>
</dbReference>
<dbReference type="AlphaFoldDB" id="A0A6A8AI39"/>
<sequence>MGKDHYTSRGLTSTEMMVETLRCRNDFEIAHVERVDIVSILEFKLVQHFPEFRLIIMRDGDMETEATADPRNNRIFVRRSLYRAACDNDPEARLVLAHELGHYLLHEEKNAQMHTDRKGSVQAIKQMTALESTEDQADMFARHFLAPPRLAYHYRNSPSELASSAGIPLRIARGNITMSKWPEVYAIRHLHDGSFDHATNTK</sequence>
<keyword evidence="3" id="KW-1185">Reference proteome</keyword>
<comment type="caution">
    <text evidence="2">The sequence shown here is derived from an EMBL/GenBank/DDBJ whole genome shotgun (WGS) entry which is preliminary data.</text>
</comment>
<dbReference type="Pfam" id="PF06114">
    <property type="entry name" value="Peptidase_M78"/>
    <property type="match status" value="1"/>
</dbReference>
<evidence type="ECO:0000259" key="1">
    <source>
        <dbReference type="Pfam" id="PF06114"/>
    </source>
</evidence>
<dbReference type="Proteomes" id="UP000435138">
    <property type="component" value="Unassembled WGS sequence"/>
</dbReference>
<dbReference type="RefSeq" id="WP_153359298.1">
    <property type="nucleotide sequence ID" value="NZ_JAYKOO010000001.1"/>
</dbReference>
<feature type="domain" description="IrrE N-terminal-like" evidence="1">
    <location>
        <begin position="66"/>
        <end position="147"/>
    </location>
</feature>
<dbReference type="EMBL" id="WIXI01000050">
    <property type="protein sequence ID" value="MQY49518.1"/>
    <property type="molecule type" value="Genomic_DNA"/>
</dbReference>
<dbReference type="InterPro" id="IPR010359">
    <property type="entry name" value="IrrE_HExxH"/>
</dbReference>
<organism evidence="2 3">
    <name type="scientific">Endobacterium cereale</name>
    <dbReference type="NCBI Taxonomy" id="2663029"/>
    <lineage>
        <taxon>Bacteria</taxon>
        <taxon>Pseudomonadati</taxon>
        <taxon>Pseudomonadota</taxon>
        <taxon>Alphaproteobacteria</taxon>
        <taxon>Hyphomicrobiales</taxon>
        <taxon>Rhizobiaceae</taxon>
        <taxon>Endobacterium</taxon>
    </lineage>
</organism>
<proteinExistence type="predicted"/>